<keyword evidence="8 11" id="KW-0472">Membrane</keyword>
<feature type="transmembrane region" description="Helical" evidence="11">
    <location>
        <begin position="308"/>
        <end position="334"/>
    </location>
</feature>
<keyword evidence="7 11" id="KW-1133">Transmembrane helix</keyword>
<sequence length="371" mass="39311">MYFFLVIIMLAFQILSNGILLKPLNITNIILQNSYILILSIGMVILIILNEIDLSVGSITAFVGALSAILSIKMGLPTILSVIICLLVGAAIGAFQGFWVSIVKVPSFIATLAGMLIFRGLTIVVLDGKSLAPYPKSFQIISSGFIPDLLKGGGLHLFTLLIAAVIAVLYVLSAINSRKKKISFGSPVESNVMFLVKNILVIIILGWFAYVMAQYEGFPNVLIILAILILVYRFITNQTTIGRHVYATGGNEKAAELSGINTKKIKFLMFVNMGLLSAVAGIIFSARLNAATATAGNGFELDAIAACYIGGASASGGVGTVLGAIIGGLVMGVLNNGMSLLGIGVDWQQAIKGFVLLLAVAFDIYNKNKSK</sequence>
<feature type="transmembrane region" description="Helical" evidence="11">
    <location>
        <begin position="267"/>
        <end position="288"/>
    </location>
</feature>
<feature type="transmembrane region" description="Helical" evidence="11">
    <location>
        <begin position="28"/>
        <end position="49"/>
    </location>
</feature>
<keyword evidence="3" id="KW-1003">Cell membrane</keyword>
<feature type="transmembrane region" description="Helical" evidence="11">
    <location>
        <begin position="192"/>
        <end position="211"/>
    </location>
</feature>
<evidence type="ECO:0000256" key="6">
    <source>
        <dbReference type="ARBA" id="ARBA00022692"/>
    </source>
</evidence>
<evidence type="ECO:0000256" key="5">
    <source>
        <dbReference type="ARBA" id="ARBA00022597"/>
    </source>
</evidence>
<keyword evidence="13" id="KW-1185">Reference proteome</keyword>
<dbReference type="GO" id="GO:0005886">
    <property type="term" value="C:plasma membrane"/>
    <property type="evidence" value="ECO:0007669"/>
    <property type="project" value="UniProtKB-SubCell"/>
</dbReference>
<dbReference type="AlphaFoldDB" id="A0A7V8N2A5"/>
<organism evidence="12 13">
    <name type="scientific">Pseudolactococcus laudensis</name>
    <dbReference type="NCBI Taxonomy" id="1494461"/>
    <lineage>
        <taxon>Bacteria</taxon>
        <taxon>Bacillati</taxon>
        <taxon>Bacillota</taxon>
        <taxon>Bacilli</taxon>
        <taxon>Lactobacillales</taxon>
        <taxon>Streptococcaceae</taxon>
        <taxon>Pseudolactococcus</taxon>
    </lineage>
</organism>
<protein>
    <recommendedName>
        <fullName evidence="10">Xylose transport system permease protein XylH</fullName>
    </recommendedName>
</protein>
<evidence type="ECO:0000256" key="7">
    <source>
        <dbReference type="ARBA" id="ARBA00022989"/>
    </source>
</evidence>
<evidence type="ECO:0000256" key="8">
    <source>
        <dbReference type="ARBA" id="ARBA00023136"/>
    </source>
</evidence>
<feature type="transmembrane region" description="Helical" evidence="11">
    <location>
        <begin position="107"/>
        <end position="126"/>
    </location>
</feature>
<evidence type="ECO:0000256" key="1">
    <source>
        <dbReference type="ARBA" id="ARBA00004651"/>
    </source>
</evidence>
<evidence type="ECO:0000256" key="4">
    <source>
        <dbReference type="ARBA" id="ARBA00022519"/>
    </source>
</evidence>
<dbReference type="NCBIfam" id="NF040906">
    <property type="entry name" value="GguB"/>
    <property type="match status" value="1"/>
</dbReference>
<dbReference type="CDD" id="cd06579">
    <property type="entry name" value="TM_PBP1_transp_AraH_like"/>
    <property type="match status" value="1"/>
</dbReference>
<keyword evidence="6 11" id="KW-0812">Transmembrane</keyword>
<feature type="transmembrane region" description="Helical" evidence="11">
    <location>
        <begin position="78"/>
        <end position="100"/>
    </location>
</feature>
<keyword evidence="4" id="KW-0997">Cell inner membrane</keyword>
<evidence type="ECO:0000256" key="11">
    <source>
        <dbReference type="SAM" id="Phobius"/>
    </source>
</evidence>
<feature type="transmembrane region" description="Helical" evidence="11">
    <location>
        <begin position="54"/>
        <end position="72"/>
    </location>
</feature>
<evidence type="ECO:0000256" key="9">
    <source>
        <dbReference type="ARBA" id="ARBA00035611"/>
    </source>
</evidence>
<dbReference type="InterPro" id="IPR001851">
    <property type="entry name" value="ABC_transp_permease"/>
</dbReference>
<feature type="transmembrane region" description="Helical" evidence="11">
    <location>
        <begin position="217"/>
        <end position="235"/>
    </location>
</feature>
<gene>
    <name evidence="12" type="ORF">HZR21_09620</name>
</gene>
<feature type="transmembrane region" description="Helical" evidence="11">
    <location>
        <begin position="153"/>
        <end position="172"/>
    </location>
</feature>
<reference evidence="12 13" key="1">
    <citation type="submission" date="2020-07" db="EMBL/GenBank/DDBJ databases">
        <authorList>
            <person name="Hilgarth M."/>
            <person name="Werum V."/>
            <person name="Vogel R.F."/>
        </authorList>
    </citation>
    <scope>NUCLEOTIDE SEQUENCE [LARGE SCALE GENOMIC DNA]</scope>
    <source>
        <strain evidence="12 13">DSM 28961</strain>
    </source>
</reference>
<dbReference type="GO" id="GO:0022857">
    <property type="term" value="F:transmembrane transporter activity"/>
    <property type="evidence" value="ECO:0007669"/>
    <property type="project" value="InterPro"/>
</dbReference>
<comment type="subcellular location">
    <subcellularLocation>
        <location evidence="1">Cell membrane</location>
        <topology evidence="1">Multi-pass membrane protein</topology>
    </subcellularLocation>
</comment>
<evidence type="ECO:0000256" key="10">
    <source>
        <dbReference type="ARBA" id="ARBA00035686"/>
    </source>
</evidence>
<dbReference type="EMBL" id="JACBNY010000021">
    <property type="protein sequence ID" value="MBA0017359.1"/>
    <property type="molecule type" value="Genomic_DNA"/>
</dbReference>
<evidence type="ECO:0000256" key="3">
    <source>
        <dbReference type="ARBA" id="ARBA00022475"/>
    </source>
</evidence>
<evidence type="ECO:0000313" key="12">
    <source>
        <dbReference type="EMBL" id="MBA0017359.1"/>
    </source>
</evidence>
<dbReference type="PANTHER" id="PTHR32196:SF32">
    <property type="entry name" value="XYLOSE TRANSPORT SYSTEM PERMEASE PROTEIN XYLH"/>
    <property type="match status" value="1"/>
</dbReference>
<dbReference type="Proteomes" id="UP000530186">
    <property type="component" value="Unassembled WGS sequence"/>
</dbReference>
<name>A0A7V8N2A5_9LACT</name>
<evidence type="ECO:0000313" key="13">
    <source>
        <dbReference type="Proteomes" id="UP000530186"/>
    </source>
</evidence>
<keyword evidence="5" id="KW-0762">Sugar transport</keyword>
<keyword evidence="2" id="KW-0813">Transport</keyword>
<comment type="caution">
    <text evidence="12">The sequence shown here is derived from an EMBL/GenBank/DDBJ whole genome shotgun (WGS) entry which is preliminary data.</text>
</comment>
<comment type="function">
    <text evidence="9">Part of the binding-protein-dependent transport system for D-xylose. Probably responsible for the translocation of the substrate across the membrane.</text>
</comment>
<evidence type="ECO:0000256" key="2">
    <source>
        <dbReference type="ARBA" id="ARBA00022448"/>
    </source>
</evidence>
<proteinExistence type="predicted"/>
<dbReference type="PANTHER" id="PTHR32196">
    <property type="entry name" value="ABC TRANSPORTER PERMEASE PROTEIN YPHD-RELATED-RELATED"/>
    <property type="match status" value="1"/>
</dbReference>
<accession>A0A7V8N2A5</accession>
<dbReference type="Pfam" id="PF02653">
    <property type="entry name" value="BPD_transp_2"/>
    <property type="match status" value="2"/>
</dbReference>